<reference evidence="3 4" key="1">
    <citation type="submission" date="2012-01" db="EMBL/GenBank/DDBJ databases">
        <title>The Genome Sequence of Facklamia languida CCUG 37842.</title>
        <authorList>
            <consortium name="The Broad Institute Genome Sequencing Platform"/>
            <person name="Earl A."/>
            <person name="Ward D."/>
            <person name="Feldgarden M."/>
            <person name="Gevers D."/>
            <person name="Huys G."/>
            <person name="Young S.K."/>
            <person name="Zeng Q."/>
            <person name="Gargeya S."/>
            <person name="Fitzgerald M."/>
            <person name="Haas B."/>
            <person name="Abouelleil A."/>
            <person name="Alvarado L."/>
            <person name="Arachchi H.M."/>
            <person name="Berlin A."/>
            <person name="Chapman S.B."/>
            <person name="Gearin G."/>
            <person name="Goldberg J."/>
            <person name="Griggs A."/>
            <person name="Gujja S."/>
            <person name="Hansen M."/>
            <person name="Heiman D."/>
            <person name="Howarth C."/>
            <person name="Larimer J."/>
            <person name="Lui A."/>
            <person name="MacDonald P.J.P."/>
            <person name="McCowen C."/>
            <person name="Montmayeur A."/>
            <person name="Murphy C."/>
            <person name="Neiman D."/>
            <person name="Pearson M."/>
            <person name="Priest M."/>
            <person name="Roberts A."/>
            <person name="Saif S."/>
            <person name="Shea T."/>
            <person name="Sisk P."/>
            <person name="Stolte C."/>
            <person name="Sykes S."/>
            <person name="Wortman J."/>
            <person name="Nusbaum C."/>
            <person name="Birren B."/>
        </authorList>
    </citation>
    <scope>NUCLEOTIDE SEQUENCE [LARGE SCALE GENOMIC DNA]</scope>
    <source>
        <strain evidence="3 4">CCUG 37842</strain>
    </source>
</reference>
<evidence type="ECO:0000256" key="2">
    <source>
        <dbReference type="HAMAP-Rule" id="MF_01477"/>
    </source>
</evidence>
<dbReference type="GO" id="GO:0090071">
    <property type="term" value="P:negative regulation of ribosome biogenesis"/>
    <property type="evidence" value="ECO:0007669"/>
    <property type="project" value="UniProtKB-UniRule"/>
</dbReference>
<dbReference type="AlphaFoldDB" id="H3NHX5"/>
<dbReference type="GO" id="GO:0005737">
    <property type="term" value="C:cytoplasm"/>
    <property type="evidence" value="ECO:0007669"/>
    <property type="project" value="UniProtKB-SubCell"/>
</dbReference>
<protein>
    <recommendedName>
        <fullName evidence="2">Ribosomal silencing factor RsfS</fullName>
    </recommendedName>
</protein>
<organism evidence="3 4">
    <name type="scientific">Facklamia languida CCUG 37842</name>
    <dbReference type="NCBI Taxonomy" id="883113"/>
    <lineage>
        <taxon>Bacteria</taxon>
        <taxon>Bacillati</taxon>
        <taxon>Bacillota</taxon>
        <taxon>Bacilli</taxon>
        <taxon>Lactobacillales</taxon>
        <taxon>Aerococcaceae</taxon>
        <taxon>Facklamia</taxon>
    </lineage>
</organism>
<dbReference type="GO" id="GO:0017148">
    <property type="term" value="P:negative regulation of translation"/>
    <property type="evidence" value="ECO:0007669"/>
    <property type="project" value="UniProtKB-UniRule"/>
</dbReference>
<comment type="similarity">
    <text evidence="1 2">Belongs to the Iojap/RsfS family.</text>
</comment>
<dbReference type="PANTHER" id="PTHR21043">
    <property type="entry name" value="IOJAP SUPERFAMILY ORTHOLOG"/>
    <property type="match status" value="1"/>
</dbReference>
<dbReference type="PANTHER" id="PTHR21043:SF0">
    <property type="entry name" value="MITOCHONDRIAL ASSEMBLY OF RIBOSOMAL LARGE SUBUNIT PROTEIN 1"/>
    <property type="match status" value="1"/>
</dbReference>
<gene>
    <name evidence="2" type="primary">rsfS</name>
    <name evidence="3" type="ORF">HMPREF9708_00403</name>
</gene>
<dbReference type="GO" id="GO:0042256">
    <property type="term" value="P:cytosolic ribosome assembly"/>
    <property type="evidence" value="ECO:0007669"/>
    <property type="project" value="UniProtKB-UniRule"/>
</dbReference>
<dbReference type="Proteomes" id="UP000006190">
    <property type="component" value="Unassembled WGS sequence"/>
</dbReference>
<comment type="caution">
    <text evidence="3">The sequence shown here is derived from an EMBL/GenBank/DDBJ whole genome shotgun (WGS) entry which is preliminary data.</text>
</comment>
<dbReference type="STRING" id="883113.HMPREF9708_00403"/>
<evidence type="ECO:0000313" key="3">
    <source>
        <dbReference type="EMBL" id="EHR37774.1"/>
    </source>
</evidence>
<dbReference type="Gene3D" id="3.30.460.10">
    <property type="entry name" value="Beta Polymerase, domain 2"/>
    <property type="match status" value="1"/>
</dbReference>
<keyword evidence="2" id="KW-0810">Translation regulation</keyword>
<dbReference type="InterPro" id="IPR004394">
    <property type="entry name" value="Iojap/RsfS/C7orf30"/>
</dbReference>
<dbReference type="SUPFAM" id="SSF81301">
    <property type="entry name" value="Nucleotidyltransferase"/>
    <property type="match status" value="1"/>
</dbReference>
<keyword evidence="2" id="KW-0678">Repressor</keyword>
<dbReference type="OrthoDB" id="9793681at2"/>
<dbReference type="EMBL" id="AGEG01000003">
    <property type="protein sequence ID" value="EHR37774.1"/>
    <property type="molecule type" value="Genomic_DNA"/>
</dbReference>
<dbReference type="PATRIC" id="fig|883113.3.peg.406"/>
<name>H3NHX5_9LACT</name>
<comment type="subunit">
    <text evidence="2">Interacts with ribosomal protein uL14 (rplN).</text>
</comment>
<comment type="function">
    <text evidence="2">Functions as a ribosomal silencing factor. Interacts with ribosomal protein uL14 (rplN), blocking formation of intersubunit bridge B8. Prevents association of the 30S and 50S ribosomal subunits and the formation of functional ribosomes, thus repressing translation.</text>
</comment>
<keyword evidence="4" id="KW-1185">Reference proteome</keyword>
<evidence type="ECO:0000256" key="1">
    <source>
        <dbReference type="ARBA" id="ARBA00010574"/>
    </source>
</evidence>
<keyword evidence="2" id="KW-0963">Cytoplasm</keyword>
<evidence type="ECO:0000313" key="4">
    <source>
        <dbReference type="Proteomes" id="UP000006190"/>
    </source>
</evidence>
<dbReference type="NCBIfam" id="TIGR00090">
    <property type="entry name" value="rsfS_iojap_ybeB"/>
    <property type="match status" value="1"/>
</dbReference>
<dbReference type="RefSeq" id="WP_006308355.1">
    <property type="nucleotide sequence ID" value="NZ_JH601133.1"/>
</dbReference>
<proteinExistence type="inferred from homology"/>
<dbReference type="HOGENOM" id="CLU_092688_2_2_9"/>
<dbReference type="HAMAP" id="MF_01477">
    <property type="entry name" value="Iojap_RsfS"/>
    <property type="match status" value="1"/>
</dbReference>
<dbReference type="GO" id="GO:0043023">
    <property type="term" value="F:ribosomal large subunit binding"/>
    <property type="evidence" value="ECO:0007669"/>
    <property type="project" value="TreeGrafter"/>
</dbReference>
<dbReference type="Pfam" id="PF02410">
    <property type="entry name" value="RsfS"/>
    <property type="match status" value="1"/>
</dbReference>
<comment type="subcellular location">
    <subcellularLocation>
        <location evidence="2">Cytoplasm</location>
    </subcellularLocation>
</comment>
<accession>H3NHX5</accession>
<dbReference type="InterPro" id="IPR043519">
    <property type="entry name" value="NT_sf"/>
</dbReference>
<sequence length="120" mass="13676">MTTAKDKLSIIVKAADDRMGQDILALDVSRLTPLAEYFVIMHAKNDRQLQAIIEEIREKCQEAGIAIKGIEGKDGGKWILLDAYDVVVHVFHHEERVHYNLEKIWVEAPLVDISEWIAPQ</sequence>
<dbReference type="eggNOG" id="COG0799">
    <property type="taxonomic scope" value="Bacteria"/>
</dbReference>